<feature type="transmembrane region" description="Helical" evidence="1">
    <location>
        <begin position="6"/>
        <end position="25"/>
    </location>
</feature>
<dbReference type="Proteomes" id="UP000658382">
    <property type="component" value="Unassembled WGS sequence"/>
</dbReference>
<evidence type="ECO:0008006" key="4">
    <source>
        <dbReference type="Google" id="ProtNLM"/>
    </source>
</evidence>
<keyword evidence="3" id="KW-1185">Reference proteome</keyword>
<comment type="caution">
    <text evidence="2">The sequence shown here is derived from an EMBL/GenBank/DDBJ whole genome shotgun (WGS) entry which is preliminary data.</text>
</comment>
<reference evidence="2" key="1">
    <citation type="journal article" date="2014" name="Int. J. Syst. Evol. Microbiol.">
        <title>Complete genome sequence of Corynebacterium casei LMG S-19264T (=DSM 44701T), isolated from a smear-ripened cheese.</title>
        <authorList>
            <consortium name="US DOE Joint Genome Institute (JGI-PGF)"/>
            <person name="Walter F."/>
            <person name="Albersmeier A."/>
            <person name="Kalinowski J."/>
            <person name="Ruckert C."/>
        </authorList>
    </citation>
    <scope>NUCLEOTIDE SEQUENCE</scope>
    <source>
        <strain evidence="2">JCM 12580</strain>
    </source>
</reference>
<evidence type="ECO:0000313" key="3">
    <source>
        <dbReference type="Proteomes" id="UP000658382"/>
    </source>
</evidence>
<dbReference type="EMBL" id="BMNQ01000025">
    <property type="protein sequence ID" value="GGJ97143.1"/>
    <property type="molecule type" value="Genomic_DNA"/>
</dbReference>
<reference evidence="2" key="2">
    <citation type="submission" date="2020-09" db="EMBL/GenBank/DDBJ databases">
        <authorList>
            <person name="Sun Q."/>
            <person name="Ohkuma M."/>
        </authorList>
    </citation>
    <scope>NUCLEOTIDE SEQUENCE</scope>
    <source>
        <strain evidence="2">JCM 12580</strain>
    </source>
</reference>
<proteinExistence type="predicted"/>
<organism evidence="2 3">
    <name type="scientific">Lentibacillus kapialis</name>
    <dbReference type="NCBI Taxonomy" id="340214"/>
    <lineage>
        <taxon>Bacteria</taxon>
        <taxon>Bacillati</taxon>
        <taxon>Bacillota</taxon>
        <taxon>Bacilli</taxon>
        <taxon>Bacillales</taxon>
        <taxon>Bacillaceae</taxon>
        <taxon>Lentibacillus</taxon>
    </lineage>
</organism>
<dbReference type="AlphaFoldDB" id="A0A917PXC7"/>
<sequence length="49" mass="5934">MSFVDWVKLVQDVGFPIFIVLYLMFRLNKRFGRPDQVVRHLIKKIREKG</sequence>
<protein>
    <recommendedName>
        <fullName evidence="4">YvrJ family protein</fullName>
    </recommendedName>
</protein>
<evidence type="ECO:0000313" key="2">
    <source>
        <dbReference type="EMBL" id="GGJ97143.1"/>
    </source>
</evidence>
<evidence type="ECO:0000256" key="1">
    <source>
        <dbReference type="SAM" id="Phobius"/>
    </source>
</evidence>
<keyword evidence="1" id="KW-1133">Transmembrane helix</keyword>
<accession>A0A917PXC7</accession>
<dbReference type="RefSeq" id="WP_188632908.1">
    <property type="nucleotide sequence ID" value="NZ_BMNQ01000025.1"/>
</dbReference>
<gene>
    <name evidence="2" type="ORF">GCM10007063_19450</name>
</gene>
<name>A0A917PXC7_9BACI</name>
<keyword evidence="1" id="KW-0472">Membrane</keyword>
<keyword evidence="1" id="KW-0812">Transmembrane</keyword>